<comment type="caution">
    <text evidence="2">The sequence shown here is derived from an EMBL/GenBank/DDBJ whole genome shotgun (WGS) entry which is preliminary data.</text>
</comment>
<evidence type="ECO:0000313" key="2">
    <source>
        <dbReference type="EMBL" id="PSC71364.1"/>
    </source>
</evidence>
<accession>A0A2P6VBA2</accession>
<feature type="compositionally biased region" description="Acidic residues" evidence="1">
    <location>
        <begin position="333"/>
        <end position="350"/>
    </location>
</feature>
<feature type="region of interest" description="Disordered" evidence="1">
    <location>
        <begin position="100"/>
        <end position="124"/>
    </location>
</feature>
<evidence type="ECO:0000313" key="3">
    <source>
        <dbReference type="Proteomes" id="UP000239649"/>
    </source>
</evidence>
<gene>
    <name evidence="2" type="ORF">C2E20_5289</name>
</gene>
<proteinExistence type="predicted"/>
<evidence type="ECO:0000256" key="1">
    <source>
        <dbReference type="SAM" id="MobiDB-lite"/>
    </source>
</evidence>
<dbReference type="Proteomes" id="UP000239649">
    <property type="component" value="Unassembled WGS sequence"/>
</dbReference>
<reference evidence="2 3" key="1">
    <citation type="journal article" date="2018" name="Plant J.">
        <title>Genome sequences of Chlorella sorokiniana UTEX 1602 and Micractinium conductrix SAG 241.80: implications to maltose excretion by a green alga.</title>
        <authorList>
            <person name="Arriola M.B."/>
            <person name="Velmurugan N."/>
            <person name="Zhang Y."/>
            <person name="Plunkett M.H."/>
            <person name="Hondzo H."/>
            <person name="Barney B.M."/>
        </authorList>
    </citation>
    <scope>NUCLEOTIDE SEQUENCE [LARGE SCALE GENOMIC DNA]</scope>
    <source>
        <strain evidence="2 3">SAG 241.80</strain>
    </source>
</reference>
<name>A0A2P6VBA2_9CHLO</name>
<organism evidence="2 3">
    <name type="scientific">Micractinium conductrix</name>
    <dbReference type="NCBI Taxonomy" id="554055"/>
    <lineage>
        <taxon>Eukaryota</taxon>
        <taxon>Viridiplantae</taxon>
        <taxon>Chlorophyta</taxon>
        <taxon>core chlorophytes</taxon>
        <taxon>Trebouxiophyceae</taxon>
        <taxon>Chlorellales</taxon>
        <taxon>Chlorellaceae</taxon>
        <taxon>Chlorella clade</taxon>
        <taxon>Micractinium</taxon>
    </lineage>
</organism>
<feature type="region of interest" description="Disordered" evidence="1">
    <location>
        <begin position="333"/>
        <end position="356"/>
    </location>
</feature>
<keyword evidence="3" id="KW-1185">Reference proteome</keyword>
<sequence>MSAVAWLVASALCSSNEQWQRRGQCGSPAAAAACRPLPPVRAAEAEAAPADEQERTAELVGGRPGYRSFQLEGCEFLVAESPEGLLDLQDSYVTTEVEEGGAAAAGDGGADPTASGGWRRPEGLAGVTRQTQRYQAVPWYSEYPGDIIAGKEPKTWVWRYYLVPVVSEEPETQLSFDEIYVLDGKAASLARCEVHNLAPPDTPPEDLRLRIRDDVVTVDTIQSLPEYEHAVQARIHSVPALSKLEQQRLRDYLEALESARKLGTIDETDFETAHDVHWLAGMLAGGAGVSALGGVWASGGESDAEGGEGMVAEQEEEVMGGWDQELFEDLMGEYDEEGDGDAAAEFDDFDSPAADY</sequence>
<protein>
    <submittedName>
        <fullName evidence="2">Acetoin utilization</fullName>
    </submittedName>
</protein>
<dbReference type="EMBL" id="LHPF02000015">
    <property type="protein sequence ID" value="PSC71364.1"/>
    <property type="molecule type" value="Genomic_DNA"/>
</dbReference>
<dbReference type="OrthoDB" id="509714at2759"/>
<dbReference type="AlphaFoldDB" id="A0A2P6VBA2"/>